<dbReference type="RefSeq" id="WP_012177568.1">
    <property type="nucleotide sequence ID" value="NC_009952.1"/>
</dbReference>
<dbReference type="Pfam" id="PF13737">
    <property type="entry name" value="DDE_Tnp_1_5"/>
    <property type="match status" value="1"/>
</dbReference>
<dbReference type="AlphaFoldDB" id="A8LRI7"/>
<sequence>MPKPAPPRYRTTNWSEYNKALRRRGSLLVWFDRDMTWLSERTGKRGRPDVFSDAAIQFCLSVKVLFGLPLRQTSGMVASLLEMADLDWPVPDFSTLCRRQRTLNVQIPYRRVDGPLNLLVDSTGIKFLGDGEWQVRKHGTSRRRQWRKVHLAMDTTTSDIRAVEFTSSRDGDSPVLPDLLEQIPEDEQIGTVTADGAYDTRRCHAAIIARDAEAIIPVRRNGRLWKEDGPAARVRNEILRASQRFGRSLWKRWSGYHARSRVEAKMRCLKSFGERIMARDPDRQTAEIHIRIALMNRFSALGKADVVCEA</sequence>
<organism evidence="2 3">
    <name type="scientific">Dinoroseobacter shibae (strain DSM 16493 / NCIMB 14021 / DFL 12)</name>
    <dbReference type="NCBI Taxonomy" id="398580"/>
    <lineage>
        <taxon>Bacteria</taxon>
        <taxon>Pseudomonadati</taxon>
        <taxon>Pseudomonadota</taxon>
        <taxon>Alphaproteobacteria</taxon>
        <taxon>Rhodobacterales</taxon>
        <taxon>Roseobacteraceae</taxon>
        <taxon>Dinoroseobacter</taxon>
    </lineage>
</organism>
<accession>A8LRI7</accession>
<dbReference type="KEGG" id="dsh:Dshi_0892"/>
<dbReference type="OrthoDB" id="8451553at2"/>
<keyword evidence="3" id="KW-1185">Reference proteome</keyword>
<evidence type="ECO:0000259" key="1">
    <source>
        <dbReference type="Pfam" id="PF13737"/>
    </source>
</evidence>
<dbReference type="EMBL" id="CP000830">
    <property type="protein sequence ID" value="ABV92637.1"/>
    <property type="molecule type" value="Genomic_DNA"/>
</dbReference>
<dbReference type="PANTHER" id="PTHR34631:SF3">
    <property type="entry name" value="ISSOD12 TRANSPOSASE TNPA_ISSOD12"/>
    <property type="match status" value="1"/>
</dbReference>
<dbReference type="InterPro" id="IPR053172">
    <property type="entry name" value="Tn903_transposase"/>
</dbReference>
<feature type="domain" description="Transposase DDE" evidence="1">
    <location>
        <begin position="23"/>
        <end position="129"/>
    </location>
</feature>
<dbReference type="HOGENOM" id="CLU_062982_1_1_5"/>
<dbReference type="eggNOG" id="COG3039">
    <property type="taxonomic scope" value="Bacteria"/>
</dbReference>
<dbReference type="STRING" id="398580.Dshi_0892"/>
<name>A8LRI7_DINSH</name>
<dbReference type="Proteomes" id="UP000006833">
    <property type="component" value="Chromosome"/>
</dbReference>
<evidence type="ECO:0000313" key="3">
    <source>
        <dbReference type="Proteomes" id="UP000006833"/>
    </source>
</evidence>
<dbReference type="PANTHER" id="PTHR34631">
    <property type="match status" value="1"/>
</dbReference>
<dbReference type="InterPro" id="IPR053520">
    <property type="entry name" value="Transposase_Tn903"/>
</dbReference>
<evidence type="ECO:0000313" key="2">
    <source>
        <dbReference type="EMBL" id="ABV92637.1"/>
    </source>
</evidence>
<reference evidence="3" key="1">
    <citation type="journal article" date="2010" name="ISME J.">
        <title>The complete genome sequence of the algal symbiont Dinoroseobacter shibae: a hitchhiker's guide to life in the sea.</title>
        <authorList>
            <person name="Wagner-Dobler I."/>
            <person name="Ballhausen B."/>
            <person name="Berger M."/>
            <person name="Brinkhoff T."/>
            <person name="Buchholz I."/>
            <person name="Bunk B."/>
            <person name="Cypionka H."/>
            <person name="Daniel R."/>
            <person name="Drepper T."/>
            <person name="Gerdts G."/>
            <person name="Hahnke S."/>
            <person name="Han C."/>
            <person name="Jahn D."/>
            <person name="Kalhoefer D."/>
            <person name="Kiss H."/>
            <person name="Klenk H.P."/>
            <person name="Kyrpides N."/>
            <person name="Liebl W."/>
            <person name="Liesegang H."/>
            <person name="Meincke L."/>
            <person name="Pati A."/>
            <person name="Petersen J."/>
            <person name="Piekarski T."/>
            <person name="Pommerenke C."/>
            <person name="Pradella S."/>
            <person name="Pukall R."/>
            <person name="Rabus R."/>
            <person name="Stackebrandt E."/>
            <person name="Thole S."/>
            <person name="Thompson L."/>
            <person name="Tielen P."/>
            <person name="Tomasch J."/>
            <person name="von Jan M."/>
            <person name="Wanphrut N."/>
            <person name="Wichels A."/>
            <person name="Zech H."/>
            <person name="Simon M."/>
        </authorList>
    </citation>
    <scope>NUCLEOTIDE SEQUENCE [LARGE SCALE GENOMIC DNA]</scope>
    <source>
        <strain evidence="3">DSM 16493 / NCIMB 14021 / DFL 12</strain>
    </source>
</reference>
<dbReference type="NCBIfam" id="NF033579">
    <property type="entry name" value="transpos_IS5_2"/>
    <property type="match status" value="1"/>
</dbReference>
<proteinExistence type="predicted"/>
<protein>
    <submittedName>
        <fullName evidence="2">Transposase IS4 family protein</fullName>
    </submittedName>
</protein>
<dbReference type="InterPro" id="IPR025668">
    <property type="entry name" value="Tnp_DDE_dom"/>
</dbReference>
<gene>
    <name evidence="2" type="ordered locus">Dshi_0892</name>
</gene>